<proteinExistence type="predicted"/>
<name>A0ABX1YS98_9BACL</name>
<keyword evidence="2" id="KW-1185">Reference proteome</keyword>
<evidence type="ECO:0000313" key="1">
    <source>
        <dbReference type="EMBL" id="NOU83444.1"/>
    </source>
</evidence>
<dbReference type="EMBL" id="WHOB01000093">
    <property type="protein sequence ID" value="NOU83444.1"/>
    <property type="molecule type" value="Genomic_DNA"/>
</dbReference>
<reference evidence="1 2" key="1">
    <citation type="submission" date="2019-10" db="EMBL/GenBank/DDBJ databases">
        <title>Description of Paenibacillus terricola sp. nov.</title>
        <authorList>
            <person name="Carlier A."/>
            <person name="Qi S."/>
        </authorList>
    </citation>
    <scope>NUCLEOTIDE SEQUENCE [LARGE SCALE GENOMIC DNA]</scope>
    <source>
        <strain evidence="1 2">LMG 31459</strain>
    </source>
</reference>
<accession>A0ABX1YS98</accession>
<evidence type="ECO:0000313" key="2">
    <source>
        <dbReference type="Proteomes" id="UP000596857"/>
    </source>
</evidence>
<protein>
    <submittedName>
        <fullName evidence="1">Uncharacterized protein</fullName>
    </submittedName>
</protein>
<gene>
    <name evidence="1" type="ORF">GC101_31790</name>
</gene>
<sequence length="72" mass="8522">MKYNNLPATPLVRREMLPFVQHFSNIGDILVKMLYFVQDFQQAFRFPPQTRVEIVRFLPQLPYNSNFTADGD</sequence>
<comment type="caution">
    <text evidence="1">The sequence shown here is derived from an EMBL/GenBank/DDBJ whole genome shotgun (WGS) entry which is preliminary data.</text>
</comment>
<organism evidence="1 2">
    <name type="scientific">Paenibacillus phytohabitans</name>
    <dbReference type="NCBI Taxonomy" id="2654978"/>
    <lineage>
        <taxon>Bacteria</taxon>
        <taxon>Bacillati</taxon>
        <taxon>Bacillota</taxon>
        <taxon>Bacilli</taxon>
        <taxon>Bacillales</taxon>
        <taxon>Paenibacillaceae</taxon>
        <taxon>Paenibacillus</taxon>
    </lineage>
</organism>
<dbReference type="RefSeq" id="WP_171720571.1">
    <property type="nucleotide sequence ID" value="NZ_WHOB01000093.1"/>
</dbReference>
<dbReference type="Proteomes" id="UP000596857">
    <property type="component" value="Unassembled WGS sequence"/>
</dbReference>